<dbReference type="OrthoDB" id="2963168at2759"/>
<keyword evidence="2" id="KW-1185">Reference proteome</keyword>
<reference evidence="1 2" key="1">
    <citation type="journal article" date="2013" name="Curr. Biol.">
        <title>The Genome of the Foraminiferan Reticulomyxa filosa.</title>
        <authorList>
            <person name="Glockner G."/>
            <person name="Hulsmann N."/>
            <person name="Schleicher M."/>
            <person name="Noegel A.A."/>
            <person name="Eichinger L."/>
            <person name="Gallinger C."/>
            <person name="Pawlowski J."/>
            <person name="Sierra R."/>
            <person name="Euteneuer U."/>
            <person name="Pillet L."/>
            <person name="Moustafa A."/>
            <person name="Platzer M."/>
            <person name="Groth M."/>
            <person name="Szafranski K."/>
            <person name="Schliwa M."/>
        </authorList>
    </citation>
    <scope>NUCLEOTIDE SEQUENCE [LARGE SCALE GENOMIC DNA]</scope>
</reference>
<evidence type="ECO:0000313" key="1">
    <source>
        <dbReference type="EMBL" id="ETO24509.1"/>
    </source>
</evidence>
<dbReference type="PANTHER" id="PTHR14187:SF5">
    <property type="entry name" value="HEAT SHOCK 70 KDA PROTEIN 12A"/>
    <property type="match status" value="1"/>
</dbReference>
<dbReference type="PANTHER" id="PTHR14187">
    <property type="entry name" value="ALPHA KINASE/ELONGATION FACTOR 2 KINASE"/>
    <property type="match status" value="1"/>
</dbReference>
<dbReference type="Proteomes" id="UP000023152">
    <property type="component" value="Unassembled WGS sequence"/>
</dbReference>
<dbReference type="EMBL" id="ASPP01009176">
    <property type="protein sequence ID" value="ETO24509.1"/>
    <property type="molecule type" value="Genomic_DNA"/>
</dbReference>
<protein>
    <submittedName>
        <fullName evidence="1">Uncharacterized protein</fullName>
    </submittedName>
</protein>
<sequence>MVIDKIIGHINQLLKTHTKILAGKLKYMYLVGGFSTSMYVQRRIREAFGETYQVRIPIAPMLSVVTGAAFLGRPEITASDVPRPSTFVTQRVMARTYGVSCARELRYVENDSRFSKEHLQHYQQTDGKKTWITQCFDEFIKKGETIDVHQEITKSYLATTRIVMTTVFVSNDINPATVTDCTKLGTIVTQLPDSVKLGEDYITTKFYFGYTTIRVCDLVNDVVLQQTEIQYNV</sequence>
<gene>
    <name evidence="1" type="ORF">RFI_12647</name>
</gene>
<comment type="caution">
    <text evidence="1">The sequence shown here is derived from an EMBL/GenBank/DDBJ whole genome shotgun (WGS) entry which is preliminary data.</text>
</comment>
<proteinExistence type="predicted"/>
<dbReference type="SUPFAM" id="SSF53067">
    <property type="entry name" value="Actin-like ATPase domain"/>
    <property type="match status" value="1"/>
</dbReference>
<evidence type="ECO:0000313" key="2">
    <source>
        <dbReference type="Proteomes" id="UP000023152"/>
    </source>
</evidence>
<dbReference type="InterPro" id="IPR043129">
    <property type="entry name" value="ATPase_NBD"/>
</dbReference>
<dbReference type="Gene3D" id="3.30.420.40">
    <property type="match status" value="1"/>
</dbReference>
<accession>X6NFJ1</accession>
<name>X6NFJ1_RETFI</name>
<dbReference type="AlphaFoldDB" id="X6NFJ1"/>
<organism evidence="1 2">
    <name type="scientific">Reticulomyxa filosa</name>
    <dbReference type="NCBI Taxonomy" id="46433"/>
    <lineage>
        <taxon>Eukaryota</taxon>
        <taxon>Sar</taxon>
        <taxon>Rhizaria</taxon>
        <taxon>Retaria</taxon>
        <taxon>Foraminifera</taxon>
        <taxon>Monothalamids</taxon>
        <taxon>Reticulomyxidae</taxon>
        <taxon>Reticulomyxa</taxon>
    </lineage>
</organism>